<dbReference type="InterPro" id="IPR012337">
    <property type="entry name" value="RNaseH-like_sf"/>
</dbReference>
<dbReference type="InterPro" id="IPR038721">
    <property type="entry name" value="IS701-like_DDE_dom"/>
</dbReference>
<proteinExistence type="predicted"/>
<accession>A0A4S2A8R2</accession>
<dbReference type="Pfam" id="PF13546">
    <property type="entry name" value="DDE_5"/>
    <property type="match status" value="1"/>
</dbReference>
<keyword evidence="3" id="KW-1185">Reference proteome</keyword>
<evidence type="ECO:0000259" key="1">
    <source>
        <dbReference type="Pfam" id="PF13546"/>
    </source>
</evidence>
<organism evidence="2 3">
    <name type="scientific">Bacteroides muris</name>
    <name type="common">ex Afrizal et al. 2022</name>
    <dbReference type="NCBI Taxonomy" id="2516960"/>
    <lineage>
        <taxon>Bacteria</taxon>
        <taxon>Pseudomonadati</taxon>
        <taxon>Bacteroidota</taxon>
        <taxon>Bacteroidia</taxon>
        <taxon>Bacteroidales</taxon>
        <taxon>Bacteroidaceae</taxon>
        <taxon>Bacteroides</taxon>
    </lineage>
</organism>
<dbReference type="Proteomes" id="UP000310532">
    <property type="component" value="Unassembled WGS sequence"/>
</dbReference>
<dbReference type="RefSeq" id="WP_076612411.1">
    <property type="nucleotide sequence ID" value="NZ_SRYZ01000104.1"/>
</dbReference>
<dbReference type="EMBL" id="SRYZ01000104">
    <property type="protein sequence ID" value="TGX96995.1"/>
    <property type="molecule type" value="Genomic_DNA"/>
</dbReference>
<gene>
    <name evidence="2" type="ORF">E5355_18980</name>
</gene>
<dbReference type="AlphaFoldDB" id="A0A4S2A8R2"/>
<name>A0A4S2A8R2_9BACE</name>
<comment type="caution">
    <text evidence="2">The sequence shown here is derived from an EMBL/GenBank/DDBJ whole genome shotgun (WGS) entry which is preliminary data.</text>
</comment>
<evidence type="ECO:0000313" key="3">
    <source>
        <dbReference type="Proteomes" id="UP000310532"/>
    </source>
</evidence>
<protein>
    <submittedName>
        <fullName evidence="2">IS4-like element ISUnCu6 family transposase</fullName>
    </submittedName>
</protein>
<dbReference type="SUPFAM" id="SSF53098">
    <property type="entry name" value="Ribonuclease H-like"/>
    <property type="match status" value="1"/>
</dbReference>
<reference evidence="2 3" key="1">
    <citation type="submission" date="2019-04" db="EMBL/GenBank/DDBJ databases">
        <title>Microbes associate with the intestines of laboratory mice.</title>
        <authorList>
            <person name="Navarre W."/>
            <person name="Wong E."/>
            <person name="Huang K."/>
            <person name="Tropini C."/>
            <person name="Ng K."/>
            <person name="Yu B."/>
        </authorList>
    </citation>
    <scope>NUCLEOTIDE SEQUENCE [LARGE SCALE GENOMIC DNA]</scope>
    <source>
        <strain evidence="2 3">NM69_E16B</strain>
    </source>
</reference>
<sequence>MPVHKVTDFLSEISAFFKKDDAHNAMYSIMDVIKWLKMTESSLFGMKSKCNNIYSLLQVFQALLLYPCFMIRNPYHFHDSSLSGLLNCKKDVFYRFMSNPKIDWRKLVYHLNMQLWSKIKVRSEHKENTTCLIVDDTDYPKTGRRFEYIGRVHSHVQHRSILGFKALFLVITDGTSQMILDFALLGEKGRKGNFGMSAKELKDRFTKPRDEQDALQERINEYTASKISLMIDMIKRAIGKGVKFRYVLADSWFACKDIIRFVRSRHMKCDYLGMIKIGESGRTKYHFERKDFTAPALIKLLSKRKRRKYNRKLRCYYMVADVVFADTKVRLFFVKRSKNAAWNGLITTDTTLDFLCAYKIYAQRWALEVIFKEAKGLLGLGKCQANNFASQIAATSLTALQYNILSLVKRFAAYETMGKLFEKVSKDSLELSIIERIWGTLQELIIAIANLFGLADEDIYDVMINRSEEMNHICDIYKLKLAS</sequence>
<feature type="domain" description="Transposase IS701-like DDE" evidence="1">
    <location>
        <begin position="88"/>
        <end position="260"/>
    </location>
</feature>
<evidence type="ECO:0000313" key="2">
    <source>
        <dbReference type="EMBL" id="TGX96995.1"/>
    </source>
</evidence>